<feature type="compositionally biased region" description="Low complexity" evidence="1">
    <location>
        <begin position="745"/>
        <end position="820"/>
    </location>
</feature>
<dbReference type="InterPro" id="IPR036508">
    <property type="entry name" value="Chitin-bd_dom_sf"/>
</dbReference>
<feature type="region of interest" description="Disordered" evidence="1">
    <location>
        <begin position="523"/>
        <end position="560"/>
    </location>
</feature>
<dbReference type="GO" id="GO:0005576">
    <property type="term" value="C:extracellular region"/>
    <property type="evidence" value="ECO:0007669"/>
    <property type="project" value="InterPro"/>
</dbReference>
<dbReference type="InterPro" id="IPR002557">
    <property type="entry name" value="Chitin-bd_dom"/>
</dbReference>
<feature type="region of interest" description="Disordered" evidence="1">
    <location>
        <begin position="651"/>
        <end position="673"/>
    </location>
</feature>
<feature type="region of interest" description="Disordered" evidence="1">
    <location>
        <begin position="588"/>
        <end position="636"/>
    </location>
</feature>
<dbReference type="InParanoid" id="B4J9G9"/>
<feature type="compositionally biased region" description="Low complexity" evidence="1">
    <location>
        <begin position="652"/>
        <end position="669"/>
    </location>
</feature>
<proteinExistence type="predicted"/>
<feature type="compositionally biased region" description="Low complexity" evidence="1">
    <location>
        <begin position="545"/>
        <end position="560"/>
    </location>
</feature>
<dbReference type="OMA" id="QVQRGNR"/>
<dbReference type="SUPFAM" id="SSF57625">
    <property type="entry name" value="Invertebrate chitin-binding proteins"/>
    <property type="match status" value="1"/>
</dbReference>
<dbReference type="PROSITE" id="PS50940">
    <property type="entry name" value="CHIT_BIND_II"/>
    <property type="match status" value="1"/>
</dbReference>
<feature type="compositionally biased region" description="Polar residues" evidence="1">
    <location>
        <begin position="821"/>
        <end position="836"/>
    </location>
</feature>
<feature type="compositionally biased region" description="Polar residues" evidence="1">
    <location>
        <begin position="534"/>
        <end position="544"/>
    </location>
</feature>
<dbReference type="SMART" id="SM00494">
    <property type="entry name" value="ChtBD2"/>
    <property type="match status" value="1"/>
</dbReference>
<feature type="compositionally biased region" description="Polar residues" evidence="1">
    <location>
        <begin position="608"/>
        <end position="633"/>
    </location>
</feature>
<gene>
    <name evidence="4" type="primary">Dgri\GH20446</name>
    <name evidence="4" type="ORF">Dgri_GH20446</name>
</gene>
<evidence type="ECO:0000313" key="5">
    <source>
        <dbReference type="Proteomes" id="UP000001070"/>
    </source>
</evidence>
<feature type="signal peptide" evidence="2">
    <location>
        <begin position="1"/>
        <end position="37"/>
    </location>
</feature>
<feature type="region of interest" description="Disordered" evidence="1">
    <location>
        <begin position="736"/>
        <end position="836"/>
    </location>
</feature>
<dbReference type="Proteomes" id="UP000001070">
    <property type="component" value="Unassembled WGS sequence"/>
</dbReference>
<dbReference type="AlphaFoldDB" id="B4J9G9"/>
<dbReference type="PhylomeDB" id="B4J9G9"/>
<reference evidence="4 5" key="1">
    <citation type="journal article" date="2007" name="Nature">
        <title>Evolution of genes and genomes on the Drosophila phylogeny.</title>
        <authorList>
            <consortium name="Drosophila 12 Genomes Consortium"/>
            <person name="Clark A.G."/>
            <person name="Eisen M.B."/>
            <person name="Smith D.R."/>
            <person name="Bergman C.M."/>
            <person name="Oliver B."/>
            <person name="Markow T.A."/>
            <person name="Kaufman T.C."/>
            <person name="Kellis M."/>
            <person name="Gelbart W."/>
            <person name="Iyer V.N."/>
            <person name="Pollard D.A."/>
            <person name="Sackton T.B."/>
            <person name="Larracuente A.M."/>
            <person name="Singh N.D."/>
            <person name="Abad J.P."/>
            <person name="Abt D.N."/>
            <person name="Adryan B."/>
            <person name="Aguade M."/>
            <person name="Akashi H."/>
            <person name="Anderson W.W."/>
            <person name="Aquadro C.F."/>
            <person name="Ardell D.H."/>
            <person name="Arguello R."/>
            <person name="Artieri C.G."/>
            <person name="Barbash D.A."/>
            <person name="Barker D."/>
            <person name="Barsanti P."/>
            <person name="Batterham P."/>
            <person name="Batzoglou S."/>
            <person name="Begun D."/>
            <person name="Bhutkar A."/>
            <person name="Blanco E."/>
            <person name="Bosak S.A."/>
            <person name="Bradley R.K."/>
            <person name="Brand A.D."/>
            <person name="Brent M.R."/>
            <person name="Brooks A.N."/>
            <person name="Brown R.H."/>
            <person name="Butlin R.K."/>
            <person name="Caggese C."/>
            <person name="Calvi B.R."/>
            <person name="Bernardo de Carvalho A."/>
            <person name="Caspi A."/>
            <person name="Castrezana S."/>
            <person name="Celniker S.E."/>
            <person name="Chang J.L."/>
            <person name="Chapple C."/>
            <person name="Chatterji S."/>
            <person name="Chinwalla A."/>
            <person name="Civetta A."/>
            <person name="Clifton S.W."/>
            <person name="Comeron J.M."/>
            <person name="Costello J.C."/>
            <person name="Coyne J.A."/>
            <person name="Daub J."/>
            <person name="David R.G."/>
            <person name="Delcher A.L."/>
            <person name="Delehaunty K."/>
            <person name="Do C.B."/>
            <person name="Ebling H."/>
            <person name="Edwards K."/>
            <person name="Eickbush T."/>
            <person name="Evans J.D."/>
            <person name="Filipski A."/>
            <person name="Findeiss S."/>
            <person name="Freyhult E."/>
            <person name="Fulton L."/>
            <person name="Fulton R."/>
            <person name="Garcia A.C."/>
            <person name="Gardiner A."/>
            <person name="Garfield D.A."/>
            <person name="Garvin B.E."/>
            <person name="Gibson G."/>
            <person name="Gilbert D."/>
            <person name="Gnerre S."/>
            <person name="Godfrey J."/>
            <person name="Good R."/>
            <person name="Gotea V."/>
            <person name="Gravely B."/>
            <person name="Greenberg A.J."/>
            <person name="Griffiths-Jones S."/>
            <person name="Gross S."/>
            <person name="Guigo R."/>
            <person name="Gustafson E.A."/>
            <person name="Haerty W."/>
            <person name="Hahn M.W."/>
            <person name="Halligan D.L."/>
            <person name="Halpern A.L."/>
            <person name="Halter G.M."/>
            <person name="Han M.V."/>
            <person name="Heger A."/>
            <person name="Hillier L."/>
            <person name="Hinrichs A.S."/>
            <person name="Holmes I."/>
            <person name="Hoskins R.A."/>
            <person name="Hubisz M.J."/>
            <person name="Hultmark D."/>
            <person name="Huntley M.A."/>
            <person name="Jaffe D.B."/>
            <person name="Jagadeeshan S."/>
            <person name="Jeck W.R."/>
            <person name="Johnson J."/>
            <person name="Jones C.D."/>
            <person name="Jordan W.C."/>
            <person name="Karpen G.H."/>
            <person name="Kataoka E."/>
            <person name="Keightley P.D."/>
            <person name="Kheradpour P."/>
            <person name="Kirkness E.F."/>
            <person name="Koerich L.B."/>
            <person name="Kristiansen K."/>
            <person name="Kudrna D."/>
            <person name="Kulathinal R.J."/>
            <person name="Kumar S."/>
            <person name="Kwok R."/>
            <person name="Lander E."/>
            <person name="Langley C.H."/>
            <person name="Lapoint R."/>
            <person name="Lazzaro B.P."/>
            <person name="Lee S.J."/>
            <person name="Levesque L."/>
            <person name="Li R."/>
            <person name="Lin C.F."/>
            <person name="Lin M.F."/>
            <person name="Lindblad-Toh K."/>
            <person name="Llopart A."/>
            <person name="Long M."/>
            <person name="Low L."/>
            <person name="Lozovsky E."/>
            <person name="Lu J."/>
            <person name="Luo M."/>
            <person name="Machado C.A."/>
            <person name="Makalowski W."/>
            <person name="Marzo M."/>
            <person name="Matsuda M."/>
            <person name="Matzkin L."/>
            <person name="McAllister B."/>
            <person name="McBride C.S."/>
            <person name="McKernan B."/>
            <person name="McKernan K."/>
            <person name="Mendez-Lago M."/>
            <person name="Minx P."/>
            <person name="Mollenhauer M.U."/>
            <person name="Montooth K."/>
            <person name="Mount S.M."/>
            <person name="Mu X."/>
            <person name="Myers E."/>
            <person name="Negre B."/>
            <person name="Newfeld S."/>
            <person name="Nielsen R."/>
            <person name="Noor M.A."/>
            <person name="O'Grady P."/>
            <person name="Pachter L."/>
            <person name="Papaceit M."/>
            <person name="Parisi M.J."/>
            <person name="Parisi M."/>
            <person name="Parts L."/>
            <person name="Pedersen J.S."/>
            <person name="Pesole G."/>
            <person name="Phillippy A.M."/>
            <person name="Ponting C.P."/>
            <person name="Pop M."/>
            <person name="Porcelli D."/>
            <person name="Powell J.R."/>
            <person name="Prohaska S."/>
            <person name="Pruitt K."/>
            <person name="Puig M."/>
            <person name="Quesneville H."/>
            <person name="Ram K.R."/>
            <person name="Rand D."/>
            <person name="Rasmussen M.D."/>
            <person name="Reed L.K."/>
            <person name="Reenan R."/>
            <person name="Reily A."/>
            <person name="Remington K.A."/>
            <person name="Rieger T.T."/>
            <person name="Ritchie M.G."/>
            <person name="Robin C."/>
            <person name="Rogers Y.H."/>
            <person name="Rohde C."/>
            <person name="Rozas J."/>
            <person name="Rubenfield M.J."/>
            <person name="Ruiz A."/>
            <person name="Russo S."/>
            <person name="Salzberg S.L."/>
            <person name="Sanchez-Gracia A."/>
            <person name="Saranga D.J."/>
            <person name="Sato H."/>
            <person name="Schaeffer S.W."/>
            <person name="Schatz M.C."/>
            <person name="Schlenke T."/>
            <person name="Schwartz R."/>
            <person name="Segarra C."/>
            <person name="Singh R.S."/>
            <person name="Sirot L."/>
            <person name="Sirota M."/>
            <person name="Sisneros N.B."/>
            <person name="Smith C.D."/>
            <person name="Smith T.F."/>
            <person name="Spieth J."/>
            <person name="Stage D.E."/>
            <person name="Stark A."/>
            <person name="Stephan W."/>
            <person name="Strausberg R.L."/>
            <person name="Strempel S."/>
            <person name="Sturgill D."/>
            <person name="Sutton G."/>
            <person name="Sutton G.G."/>
            <person name="Tao W."/>
            <person name="Teichmann S."/>
            <person name="Tobari Y.N."/>
            <person name="Tomimura Y."/>
            <person name="Tsolas J.M."/>
            <person name="Valente V.L."/>
            <person name="Venter E."/>
            <person name="Venter J.C."/>
            <person name="Vicario S."/>
            <person name="Vieira F.G."/>
            <person name="Vilella A.J."/>
            <person name="Villasante A."/>
            <person name="Walenz B."/>
            <person name="Wang J."/>
            <person name="Wasserman M."/>
            <person name="Watts T."/>
            <person name="Wilson D."/>
            <person name="Wilson R.K."/>
            <person name="Wing R.A."/>
            <person name="Wolfner M.F."/>
            <person name="Wong A."/>
            <person name="Wong G.K."/>
            <person name="Wu C.I."/>
            <person name="Wu G."/>
            <person name="Yamamoto D."/>
            <person name="Yang H.P."/>
            <person name="Yang S.P."/>
            <person name="Yorke J.A."/>
            <person name="Yoshida K."/>
            <person name="Zdobnov E."/>
            <person name="Zhang P."/>
            <person name="Zhang Y."/>
            <person name="Zimin A.V."/>
            <person name="Baldwin J."/>
            <person name="Abdouelleil A."/>
            <person name="Abdulkadir J."/>
            <person name="Abebe A."/>
            <person name="Abera B."/>
            <person name="Abreu J."/>
            <person name="Acer S.C."/>
            <person name="Aftuck L."/>
            <person name="Alexander A."/>
            <person name="An P."/>
            <person name="Anderson E."/>
            <person name="Anderson S."/>
            <person name="Arachi H."/>
            <person name="Azer M."/>
            <person name="Bachantsang P."/>
            <person name="Barry A."/>
            <person name="Bayul T."/>
            <person name="Berlin A."/>
            <person name="Bessette D."/>
            <person name="Bloom T."/>
            <person name="Blye J."/>
            <person name="Boguslavskiy L."/>
            <person name="Bonnet C."/>
            <person name="Boukhgalter B."/>
            <person name="Bourzgui I."/>
            <person name="Brown A."/>
            <person name="Cahill P."/>
            <person name="Channer S."/>
            <person name="Cheshatsang Y."/>
            <person name="Chuda L."/>
            <person name="Citroen M."/>
            <person name="Collymore A."/>
            <person name="Cooke P."/>
            <person name="Costello M."/>
            <person name="D'Aco K."/>
            <person name="Daza R."/>
            <person name="De Haan G."/>
            <person name="DeGray S."/>
            <person name="DeMaso C."/>
            <person name="Dhargay N."/>
            <person name="Dooley K."/>
            <person name="Dooley E."/>
            <person name="Doricent M."/>
            <person name="Dorje P."/>
            <person name="Dorjee K."/>
            <person name="Dupes A."/>
            <person name="Elong R."/>
            <person name="Falk J."/>
            <person name="Farina A."/>
            <person name="Faro S."/>
            <person name="Ferguson D."/>
            <person name="Fisher S."/>
            <person name="Foley C.D."/>
            <person name="Franke A."/>
            <person name="Friedrich D."/>
            <person name="Gadbois L."/>
            <person name="Gearin G."/>
            <person name="Gearin C.R."/>
            <person name="Giannoukos G."/>
            <person name="Goode T."/>
            <person name="Graham J."/>
            <person name="Grandbois E."/>
            <person name="Grewal S."/>
            <person name="Gyaltsen K."/>
            <person name="Hafez N."/>
            <person name="Hagos B."/>
            <person name="Hall J."/>
            <person name="Henson C."/>
            <person name="Hollinger A."/>
            <person name="Honan T."/>
            <person name="Huard M.D."/>
            <person name="Hughes L."/>
            <person name="Hurhula B."/>
            <person name="Husby M.E."/>
            <person name="Kamat A."/>
            <person name="Kanga B."/>
            <person name="Kashin S."/>
            <person name="Khazanovich D."/>
            <person name="Kisner P."/>
            <person name="Lance K."/>
            <person name="Lara M."/>
            <person name="Lee W."/>
            <person name="Lennon N."/>
            <person name="Letendre F."/>
            <person name="LeVine R."/>
            <person name="Lipovsky A."/>
            <person name="Liu X."/>
            <person name="Liu J."/>
            <person name="Liu S."/>
            <person name="Lokyitsang T."/>
            <person name="Lokyitsang Y."/>
            <person name="Lubonja R."/>
            <person name="Lui A."/>
            <person name="MacDonald P."/>
            <person name="Magnisalis V."/>
            <person name="Maru K."/>
            <person name="Matthews C."/>
            <person name="McCusker W."/>
            <person name="McDonough S."/>
            <person name="Mehta T."/>
            <person name="Meldrim J."/>
            <person name="Meneus L."/>
            <person name="Mihai O."/>
            <person name="Mihalev A."/>
            <person name="Mihova T."/>
            <person name="Mittelman R."/>
            <person name="Mlenga V."/>
            <person name="Montmayeur A."/>
            <person name="Mulrain L."/>
            <person name="Navidi A."/>
            <person name="Naylor J."/>
            <person name="Negash T."/>
            <person name="Nguyen T."/>
            <person name="Nguyen N."/>
            <person name="Nicol R."/>
            <person name="Norbu C."/>
            <person name="Norbu N."/>
            <person name="Novod N."/>
            <person name="O'Neill B."/>
            <person name="Osman S."/>
            <person name="Markiewicz E."/>
            <person name="Oyono O.L."/>
            <person name="Patti C."/>
            <person name="Phunkhang P."/>
            <person name="Pierre F."/>
            <person name="Priest M."/>
            <person name="Raghuraman S."/>
            <person name="Rege F."/>
            <person name="Reyes R."/>
            <person name="Rise C."/>
            <person name="Rogov P."/>
            <person name="Ross K."/>
            <person name="Ryan E."/>
            <person name="Settipalli S."/>
            <person name="Shea T."/>
            <person name="Sherpa N."/>
            <person name="Shi L."/>
            <person name="Shih D."/>
            <person name="Sparrow T."/>
            <person name="Spaulding J."/>
            <person name="Stalker J."/>
            <person name="Stange-Thomann N."/>
            <person name="Stavropoulos S."/>
            <person name="Stone C."/>
            <person name="Strader C."/>
            <person name="Tesfaye S."/>
            <person name="Thomson T."/>
            <person name="Thoulutsang Y."/>
            <person name="Thoulutsang D."/>
            <person name="Topham K."/>
            <person name="Topping I."/>
            <person name="Tsamla T."/>
            <person name="Vassiliev H."/>
            <person name="Vo A."/>
            <person name="Wangchuk T."/>
            <person name="Wangdi T."/>
            <person name="Weiand M."/>
            <person name="Wilkinson J."/>
            <person name="Wilson A."/>
            <person name="Yadav S."/>
            <person name="Young G."/>
            <person name="Yu Q."/>
            <person name="Zembek L."/>
            <person name="Zhong D."/>
            <person name="Zimmer A."/>
            <person name="Zwirko Z."/>
            <person name="Jaffe D.B."/>
            <person name="Alvarez P."/>
            <person name="Brockman W."/>
            <person name="Butler J."/>
            <person name="Chin C."/>
            <person name="Gnerre S."/>
            <person name="Grabherr M."/>
            <person name="Kleber M."/>
            <person name="Mauceli E."/>
            <person name="MacCallum I."/>
        </authorList>
    </citation>
    <scope>NUCLEOTIDE SEQUENCE [LARGE SCALE GENOMIC DNA]</scope>
    <source>
        <strain evidence="5">Tucson 15287-2541.00</strain>
    </source>
</reference>
<dbReference type="EMBL" id="CH916367">
    <property type="protein sequence ID" value="EDW01450.1"/>
    <property type="molecule type" value="Genomic_DNA"/>
</dbReference>
<dbReference type="OrthoDB" id="6514762at2759"/>
<feature type="compositionally biased region" description="Polar residues" evidence="1">
    <location>
        <begin position="376"/>
        <end position="389"/>
    </location>
</feature>
<evidence type="ECO:0000256" key="2">
    <source>
        <dbReference type="SAM" id="SignalP"/>
    </source>
</evidence>
<evidence type="ECO:0000256" key="1">
    <source>
        <dbReference type="SAM" id="MobiDB-lite"/>
    </source>
</evidence>
<dbReference type="PANTHER" id="PTHR22933:SF42">
    <property type="entry name" value="FI18455P1-RELATED"/>
    <property type="match status" value="1"/>
</dbReference>
<feature type="region of interest" description="Disordered" evidence="1">
    <location>
        <begin position="367"/>
        <end position="389"/>
    </location>
</feature>
<evidence type="ECO:0000259" key="3">
    <source>
        <dbReference type="PROSITE" id="PS50940"/>
    </source>
</evidence>
<dbReference type="GO" id="GO:0008061">
    <property type="term" value="F:chitin binding"/>
    <property type="evidence" value="ECO:0007669"/>
    <property type="project" value="InterPro"/>
</dbReference>
<dbReference type="PANTHER" id="PTHR22933">
    <property type="entry name" value="FI18007P1-RELATED"/>
    <property type="match status" value="1"/>
</dbReference>
<dbReference type="eggNOG" id="ENOG502SEZS">
    <property type="taxonomic scope" value="Eukaryota"/>
</dbReference>
<keyword evidence="2" id="KW-0732">Signal</keyword>
<feature type="chain" id="PRO_5002808618" evidence="2">
    <location>
        <begin position="38"/>
        <end position="965"/>
    </location>
</feature>
<dbReference type="InterPro" id="IPR052976">
    <property type="entry name" value="Scoloptoxin-like"/>
</dbReference>
<accession>B4J9G9</accession>
<dbReference type="HOGENOM" id="CLU_005759_0_0_1"/>
<keyword evidence="5" id="KW-1185">Reference proteome</keyword>
<feature type="domain" description="Chitin-binding type-2" evidence="3">
    <location>
        <begin position="79"/>
        <end position="140"/>
    </location>
</feature>
<dbReference type="Gene3D" id="2.170.140.10">
    <property type="entry name" value="Chitin binding domain"/>
    <property type="match status" value="1"/>
</dbReference>
<sequence length="965" mass="108048">MLQQQQQLNMPRLRLRLLPLPLLLPLLLLLLIGGTKAQGNFEDADKASDYTDQQFDLRHTIPGEPGVDYPILSEVPKTSFVCKGRHEGYYADVESRCQAFRICAHTARSAQGFGFLCPNGTIFSQQNFVCDWYRNVDCDQSERYYDMNRDNSVGSTQQMMERVRQMMEYPTQTVTKALQEQDQHITHHTLSKDLSSASGVLTQSTDVSAEDHILRGEDIKSEALPAPAATEEATPADGDDIYVNSLGELSSDPGIQFDHTNAHIIAEYPREYHYMKQKNFAERVNTGLELPSDTSAASNEQMAPDYIKQIRNTNDEATQLDLVSNINNLLEDVVTDLDPSISGYQLMTPHKVKQPFRFLSRGFSMQAKTDDDKDGSSSYLYNKPKQTPGTVRFTPNEIPIDAHKEHKHNFNNNDKTTSTTTTTEIPTTDEIEGLLIAPDLPPEFEEDTTSSTIDTTTEEAPVAPSYISELPLIESIGQAAALTASITLGENLQQLQNEPQSAAEADKTDVDVQAEKLLLAGVKQTSHDEESALRINQQTQQKPESTTSSTTATPITTPAMLTSTETVTEISSTQERIRSYRRFAQKRVVGPGGALRRQNFKSSHAHRTTNANGYSRNSQQPQRSTKPTTSNSYHYPKPAVTAAPALASLSIPQRPQQQQQQPQRPQQQQLPSIELSNIPGIVIARAEGQRIAPNSASSIISSLINKPQTKSTQANSYVALDDFLNNKFGQATTEKENVASPVTLQQQRQEQSVQQHPHQIVQQHQEQQAQPVPQKQQHQILQQQQHSQHQQHHQQQQQHQQHHQQQQQQHHQPNKQQQQQLSYITQPQQELQRPSIQSIQQPYLTANIFVPYQQQQQHLPLFPPLAGASLAATTHVTAGRGQQVDHLNVPLPALPNGLIPAPTLQVAQKRSDVNSNQLKLTSSKKDQGQEVAFYAGRTSYEVPQSSVGRLPNDITHLRRIRQQRY</sequence>
<protein>
    <submittedName>
        <fullName evidence="4">GH20446</fullName>
    </submittedName>
</protein>
<dbReference type="Pfam" id="PF01607">
    <property type="entry name" value="CBM_14"/>
    <property type="match status" value="1"/>
</dbReference>
<name>B4J9G9_DROGR</name>
<evidence type="ECO:0000313" key="4">
    <source>
        <dbReference type="EMBL" id="EDW01450.1"/>
    </source>
</evidence>
<organism evidence="5">
    <name type="scientific">Drosophila grimshawi</name>
    <name type="common">Hawaiian fruit fly</name>
    <name type="synonym">Idiomyia grimshawi</name>
    <dbReference type="NCBI Taxonomy" id="7222"/>
    <lineage>
        <taxon>Eukaryota</taxon>
        <taxon>Metazoa</taxon>
        <taxon>Ecdysozoa</taxon>
        <taxon>Arthropoda</taxon>
        <taxon>Hexapoda</taxon>
        <taxon>Insecta</taxon>
        <taxon>Pterygota</taxon>
        <taxon>Neoptera</taxon>
        <taxon>Endopterygota</taxon>
        <taxon>Diptera</taxon>
        <taxon>Brachycera</taxon>
        <taxon>Muscomorpha</taxon>
        <taxon>Ephydroidea</taxon>
        <taxon>Drosophilidae</taxon>
        <taxon>Drosophila</taxon>
        <taxon>Hawaiian Drosophila</taxon>
    </lineage>
</organism>